<dbReference type="AlphaFoldDB" id="A0A8K1CP58"/>
<feature type="transmembrane region" description="Helical" evidence="7">
    <location>
        <begin position="90"/>
        <end position="111"/>
    </location>
</feature>
<evidence type="ECO:0000256" key="1">
    <source>
        <dbReference type="ARBA" id="ARBA00004141"/>
    </source>
</evidence>
<dbReference type="Proteomes" id="UP000794436">
    <property type="component" value="Unassembled WGS sequence"/>
</dbReference>
<dbReference type="GO" id="GO:0016020">
    <property type="term" value="C:membrane"/>
    <property type="evidence" value="ECO:0007669"/>
    <property type="project" value="UniProtKB-SubCell"/>
</dbReference>
<dbReference type="InterPro" id="IPR036259">
    <property type="entry name" value="MFS_trans_sf"/>
</dbReference>
<accession>A0A8K1CP58</accession>
<dbReference type="PANTHER" id="PTHR31585:SF5">
    <property type="entry name" value="RNA-BINDING S4 DOMAIN-CONTAINING PROTEIN"/>
    <property type="match status" value="1"/>
</dbReference>
<dbReference type="Pfam" id="PF03092">
    <property type="entry name" value="BT1"/>
    <property type="match status" value="2"/>
</dbReference>
<evidence type="ECO:0000256" key="4">
    <source>
        <dbReference type="ARBA" id="ARBA00022692"/>
    </source>
</evidence>
<keyword evidence="5 7" id="KW-1133">Transmembrane helix</keyword>
<feature type="transmembrane region" description="Helical" evidence="7">
    <location>
        <begin position="132"/>
        <end position="157"/>
    </location>
</feature>
<evidence type="ECO:0000256" key="5">
    <source>
        <dbReference type="ARBA" id="ARBA00022989"/>
    </source>
</evidence>
<keyword evidence="9" id="KW-1185">Reference proteome</keyword>
<feature type="transmembrane region" description="Helical" evidence="7">
    <location>
        <begin position="489"/>
        <end position="507"/>
    </location>
</feature>
<proteinExistence type="inferred from homology"/>
<evidence type="ECO:0000256" key="3">
    <source>
        <dbReference type="ARBA" id="ARBA00022448"/>
    </source>
</evidence>
<keyword evidence="6 7" id="KW-0472">Membrane</keyword>
<feature type="transmembrane region" description="Helical" evidence="7">
    <location>
        <begin position="262"/>
        <end position="283"/>
    </location>
</feature>
<sequence>MPLNAAEIVERVSAASLNKKTDVVQFEEVAGYVQTKSPGNLKDFENGALRAADAPKIYSKQHIGLLVHHFTMGLINNSIYLLVYPFLNNYLHMSGVATASVSVLTTLPYTFKFFFGILSDCFPIFGYRRRPYMVIGTMVCTICCFVMAVLPIGAPYYPDPMLAYMDPSLLTPEQLDAINVDAPNSGTAFVLLLIFANLGIVIANSAIGGVLIELSQREPEAVRGTAQTMIWVASGAGGMVSAALVGFGLNSAEFGGTFSGSIGVHGIMWCCTVASLVTTYSVWFNVSEEKVDTRLSFRKEVRKIYDLIHHRVVYQILLFHFFKNMFSNVSVTAAYPIQSVWVLVTPLNSSIASILANFISAATLAVVAKVGLGWNWRAMVVVTSIGVIIIDVFPTFLTIWNVVRSQWFWLGLPLVEQIPMNIGLMVANYCMIEIADEGSEAAFYGLLVSVSSLSQPFSTVITKNVDAHFDIDFPFLQVDDHHVRMEVTYAYLFSYACKVFALVFVFVLPRQKAETQELKRKGEKNVFIGNATLVMLVFVFIWTIMTNLMSIFPSTACLKVAGGSGCPSETLIV</sequence>
<evidence type="ECO:0000313" key="9">
    <source>
        <dbReference type="Proteomes" id="UP000794436"/>
    </source>
</evidence>
<organism evidence="8 9">
    <name type="scientific">Pythium oligandrum</name>
    <name type="common">Mycoparasitic fungus</name>
    <dbReference type="NCBI Taxonomy" id="41045"/>
    <lineage>
        <taxon>Eukaryota</taxon>
        <taxon>Sar</taxon>
        <taxon>Stramenopiles</taxon>
        <taxon>Oomycota</taxon>
        <taxon>Peronosporomycetes</taxon>
        <taxon>Pythiales</taxon>
        <taxon>Pythiaceae</taxon>
        <taxon>Pythium</taxon>
    </lineage>
</organism>
<evidence type="ECO:0008006" key="10">
    <source>
        <dbReference type="Google" id="ProtNLM"/>
    </source>
</evidence>
<feature type="transmembrane region" description="Helical" evidence="7">
    <location>
        <begin position="228"/>
        <end position="250"/>
    </location>
</feature>
<dbReference type="Gene3D" id="1.20.1250.20">
    <property type="entry name" value="MFS general substrate transporter like domains"/>
    <property type="match status" value="1"/>
</dbReference>
<evidence type="ECO:0000256" key="2">
    <source>
        <dbReference type="ARBA" id="ARBA00007015"/>
    </source>
</evidence>
<comment type="caution">
    <text evidence="8">The sequence shown here is derived from an EMBL/GenBank/DDBJ whole genome shotgun (WGS) entry which is preliminary data.</text>
</comment>
<evidence type="ECO:0000256" key="7">
    <source>
        <dbReference type="SAM" id="Phobius"/>
    </source>
</evidence>
<dbReference type="InterPro" id="IPR039309">
    <property type="entry name" value="BT1"/>
</dbReference>
<evidence type="ECO:0000313" key="8">
    <source>
        <dbReference type="EMBL" id="TMW65843.1"/>
    </source>
</evidence>
<feature type="transmembrane region" description="Helical" evidence="7">
    <location>
        <begin position="351"/>
        <end position="372"/>
    </location>
</feature>
<protein>
    <recommendedName>
        <fullName evidence="10">Transmembrane protein</fullName>
    </recommendedName>
</protein>
<feature type="transmembrane region" description="Helical" evidence="7">
    <location>
        <begin position="527"/>
        <end position="545"/>
    </location>
</feature>
<feature type="transmembrane region" description="Helical" evidence="7">
    <location>
        <begin position="188"/>
        <end position="207"/>
    </location>
</feature>
<feature type="transmembrane region" description="Helical" evidence="7">
    <location>
        <begin position="379"/>
        <end position="403"/>
    </location>
</feature>
<name>A0A8K1CP58_PYTOL</name>
<keyword evidence="4 7" id="KW-0812">Transmembrane</keyword>
<gene>
    <name evidence="8" type="ORF">Poli38472_003608</name>
</gene>
<comment type="subcellular location">
    <subcellularLocation>
        <location evidence="1">Membrane</location>
        <topology evidence="1">Multi-pass membrane protein</topology>
    </subcellularLocation>
</comment>
<dbReference type="EMBL" id="SPLM01000036">
    <property type="protein sequence ID" value="TMW65843.1"/>
    <property type="molecule type" value="Genomic_DNA"/>
</dbReference>
<evidence type="ECO:0000256" key="6">
    <source>
        <dbReference type="ARBA" id="ARBA00023136"/>
    </source>
</evidence>
<feature type="transmembrane region" description="Helical" evidence="7">
    <location>
        <begin position="65"/>
        <end position="84"/>
    </location>
</feature>
<dbReference type="PANTHER" id="PTHR31585">
    <property type="entry name" value="FOLATE-BIOPTERIN TRANSPORTER 1, CHLOROPLASTIC"/>
    <property type="match status" value="1"/>
</dbReference>
<dbReference type="OrthoDB" id="754047at2759"/>
<comment type="similarity">
    <text evidence="2">Belongs to the major facilitator superfamily. Folate-biopterin transporter (TC 2.A.71) family.</text>
</comment>
<dbReference type="SUPFAM" id="SSF103473">
    <property type="entry name" value="MFS general substrate transporter"/>
    <property type="match status" value="1"/>
</dbReference>
<reference evidence="8" key="1">
    <citation type="submission" date="2019-03" db="EMBL/GenBank/DDBJ databases">
        <title>Long read genome sequence of the mycoparasitic Pythium oligandrum ATCC 38472 isolated from sugarbeet rhizosphere.</title>
        <authorList>
            <person name="Gaulin E."/>
        </authorList>
    </citation>
    <scope>NUCLEOTIDE SEQUENCE</scope>
    <source>
        <strain evidence="8">ATCC 38472_TT</strain>
    </source>
</reference>
<keyword evidence="3" id="KW-0813">Transport</keyword>